<evidence type="ECO:0000256" key="11">
    <source>
        <dbReference type="SAM" id="MobiDB-lite"/>
    </source>
</evidence>
<keyword evidence="6" id="KW-0238">DNA-binding</keyword>
<keyword evidence="8" id="KW-0010">Activator</keyword>
<dbReference type="InterPro" id="IPR036093">
    <property type="entry name" value="NAC_dom_sf"/>
</dbReference>
<evidence type="ECO:0000256" key="3">
    <source>
        <dbReference type="ARBA" id="ARBA00022692"/>
    </source>
</evidence>
<dbReference type="GO" id="GO:0005634">
    <property type="term" value="C:nucleus"/>
    <property type="evidence" value="ECO:0007669"/>
    <property type="project" value="UniProtKB-SubCell"/>
</dbReference>
<keyword evidence="10" id="KW-0539">Nucleus</keyword>
<keyword evidence="3 12" id="KW-0812">Transmembrane</keyword>
<name>A0A2T7E457_9POAL</name>
<keyword evidence="5" id="KW-0805">Transcription regulation</keyword>
<feature type="domain" description="NAC" evidence="13">
    <location>
        <begin position="14"/>
        <end position="165"/>
    </location>
</feature>
<accession>A0A2T7E457</accession>
<dbReference type="GO" id="GO:0016020">
    <property type="term" value="C:membrane"/>
    <property type="evidence" value="ECO:0007669"/>
    <property type="project" value="UniProtKB-SubCell"/>
</dbReference>
<dbReference type="Gene3D" id="2.170.150.80">
    <property type="entry name" value="NAC domain"/>
    <property type="match status" value="1"/>
</dbReference>
<dbReference type="STRING" id="1504633.A0A2T7E457"/>
<protein>
    <recommendedName>
        <fullName evidence="13">NAC domain-containing protein</fullName>
    </recommendedName>
</protein>
<dbReference type="Pfam" id="PF02365">
    <property type="entry name" value="NAM"/>
    <property type="match status" value="1"/>
</dbReference>
<feature type="transmembrane region" description="Helical" evidence="12">
    <location>
        <begin position="597"/>
        <end position="620"/>
    </location>
</feature>
<dbReference type="AlphaFoldDB" id="A0A2T7E457"/>
<keyword evidence="7 12" id="KW-0472">Membrane</keyword>
<evidence type="ECO:0000256" key="5">
    <source>
        <dbReference type="ARBA" id="ARBA00023015"/>
    </source>
</evidence>
<dbReference type="Proteomes" id="UP000244336">
    <property type="component" value="Chromosome 4"/>
</dbReference>
<dbReference type="GO" id="GO:0006355">
    <property type="term" value="P:regulation of DNA-templated transcription"/>
    <property type="evidence" value="ECO:0007669"/>
    <property type="project" value="InterPro"/>
</dbReference>
<feature type="compositionally biased region" description="Low complexity" evidence="11">
    <location>
        <begin position="311"/>
        <end position="329"/>
    </location>
</feature>
<dbReference type="PROSITE" id="PS51005">
    <property type="entry name" value="NAC"/>
    <property type="match status" value="1"/>
</dbReference>
<keyword evidence="9" id="KW-0804">Transcription</keyword>
<evidence type="ECO:0000256" key="12">
    <source>
        <dbReference type="SAM" id="Phobius"/>
    </source>
</evidence>
<evidence type="ECO:0000256" key="4">
    <source>
        <dbReference type="ARBA" id="ARBA00022989"/>
    </source>
</evidence>
<dbReference type="SUPFAM" id="SSF101941">
    <property type="entry name" value="NAC domain"/>
    <property type="match status" value="1"/>
</dbReference>
<dbReference type="Gramene" id="PUZ62621">
    <property type="protein sequence ID" value="PUZ62621"/>
    <property type="gene ID" value="GQ55_4G371900"/>
</dbReference>
<evidence type="ECO:0000256" key="1">
    <source>
        <dbReference type="ARBA" id="ARBA00004123"/>
    </source>
</evidence>
<evidence type="ECO:0000259" key="13">
    <source>
        <dbReference type="PROSITE" id="PS51005"/>
    </source>
</evidence>
<proteinExistence type="predicted"/>
<evidence type="ECO:0000313" key="14">
    <source>
        <dbReference type="EMBL" id="PUZ62621.1"/>
    </source>
</evidence>
<keyword evidence="15" id="KW-1185">Reference proteome</keyword>
<organism evidence="14 15">
    <name type="scientific">Panicum hallii var. hallii</name>
    <dbReference type="NCBI Taxonomy" id="1504633"/>
    <lineage>
        <taxon>Eukaryota</taxon>
        <taxon>Viridiplantae</taxon>
        <taxon>Streptophyta</taxon>
        <taxon>Embryophyta</taxon>
        <taxon>Tracheophyta</taxon>
        <taxon>Spermatophyta</taxon>
        <taxon>Magnoliopsida</taxon>
        <taxon>Liliopsida</taxon>
        <taxon>Poales</taxon>
        <taxon>Poaceae</taxon>
        <taxon>PACMAD clade</taxon>
        <taxon>Panicoideae</taxon>
        <taxon>Panicodae</taxon>
        <taxon>Paniceae</taxon>
        <taxon>Panicinae</taxon>
        <taxon>Panicum</taxon>
        <taxon>Panicum sect. Panicum</taxon>
    </lineage>
</organism>
<feature type="region of interest" description="Disordered" evidence="11">
    <location>
        <begin position="168"/>
        <end position="194"/>
    </location>
</feature>
<dbReference type="PANTHER" id="PTHR31744">
    <property type="entry name" value="PROTEIN CUP-SHAPED COTYLEDON 2-RELATED"/>
    <property type="match status" value="1"/>
</dbReference>
<feature type="region of interest" description="Disordered" evidence="11">
    <location>
        <begin position="301"/>
        <end position="330"/>
    </location>
</feature>
<evidence type="ECO:0000256" key="7">
    <source>
        <dbReference type="ARBA" id="ARBA00023136"/>
    </source>
</evidence>
<dbReference type="GO" id="GO:0000976">
    <property type="term" value="F:transcription cis-regulatory region binding"/>
    <property type="evidence" value="ECO:0007669"/>
    <property type="project" value="UniProtKB-ARBA"/>
</dbReference>
<evidence type="ECO:0000256" key="8">
    <source>
        <dbReference type="ARBA" id="ARBA00023159"/>
    </source>
</evidence>
<gene>
    <name evidence="14" type="ORF">GQ55_4G371900</name>
</gene>
<dbReference type="EMBL" id="CM009752">
    <property type="protein sequence ID" value="PUZ62621.1"/>
    <property type="molecule type" value="Genomic_DNA"/>
</dbReference>
<dbReference type="OrthoDB" id="636876at2759"/>
<comment type="subcellular location">
    <subcellularLocation>
        <location evidence="2">Membrane</location>
        <topology evidence="2">Single-pass membrane protein</topology>
    </subcellularLocation>
    <subcellularLocation>
        <location evidence="1">Nucleus</location>
    </subcellularLocation>
</comment>
<evidence type="ECO:0000313" key="15">
    <source>
        <dbReference type="Proteomes" id="UP000244336"/>
    </source>
</evidence>
<dbReference type="InterPro" id="IPR003441">
    <property type="entry name" value="NAC-dom"/>
</dbReference>
<dbReference type="PANTHER" id="PTHR31744:SF216">
    <property type="entry name" value="NAC TRANSCRIPTION FACTOR"/>
    <property type="match status" value="1"/>
</dbReference>
<evidence type="ECO:0000256" key="6">
    <source>
        <dbReference type="ARBA" id="ARBA00023125"/>
    </source>
</evidence>
<sequence>MPPPPPPPPPPESLPVGFRFRPTDEELVRHYLKPKIAGRAHPDLLLIPDVDLSACEPWELPAKALIRSDDPEWFFFAPLDRKYPGGHRSNRSTAAGYWKATGKDRLIRSRRAGTLIGVKKTLVFHRGRAPRGHRTAWIMHEYRTAEPQLQQGQNGSFVLYRLFNKHEQEQEASDASDSPSTSSPAYPRPITPAVKSENLSRLATVETAHLLTTACTNNEPTAAQGGNLLLDVLAQLPDLQTEQTYDGFPTITSPMRPYTDHPFLGNVGGQDLSAYIDSIIAHHDLEDLLVCPSMAETVEHPTGNVEPNPTPLLIPSSSSSNNKRSTENSWANVDSERLLLIQGADGTDAAACCSSSTKVLQIDTGDVNHDTGAQTNSSSSVSAQASHVHNQYQLQSAFIPEMEPPNSGALCSGGSFTPYPQHLFNNMVEPSQSDMADSDAFNGLEARAEPSMPQFTVSNFTDPHQGTAARRIRLVHSIHRASVTEPVLTSNLEGEDEAASWYSTGSSSTNSNEDYANAGGALHCQGGGVIPAQVVSSIEVTEELQDFIFDAECSSPHGGNLKRRLKQECIESSQGVGQHSVHVPGRRRQEAARIGSVARLFCLALVAFLVFVGLAGLVAYMGI</sequence>
<feature type="compositionally biased region" description="Low complexity" evidence="11">
    <location>
        <begin position="173"/>
        <end position="185"/>
    </location>
</feature>
<evidence type="ECO:0000256" key="9">
    <source>
        <dbReference type="ARBA" id="ARBA00023163"/>
    </source>
</evidence>
<evidence type="ECO:0000256" key="2">
    <source>
        <dbReference type="ARBA" id="ARBA00004167"/>
    </source>
</evidence>
<reference evidence="14 15" key="1">
    <citation type="submission" date="2018-04" db="EMBL/GenBank/DDBJ databases">
        <title>WGS assembly of Panicum hallii var. hallii HAL2.</title>
        <authorList>
            <person name="Lovell J."/>
            <person name="Jenkins J."/>
            <person name="Lowry D."/>
            <person name="Mamidi S."/>
            <person name="Sreedasyam A."/>
            <person name="Weng X."/>
            <person name="Barry K."/>
            <person name="Bonette J."/>
            <person name="Campitelli B."/>
            <person name="Daum C."/>
            <person name="Gordon S."/>
            <person name="Gould B."/>
            <person name="Lipzen A."/>
            <person name="MacQueen A."/>
            <person name="Palacio-Mejia J."/>
            <person name="Plott C."/>
            <person name="Shakirov E."/>
            <person name="Shu S."/>
            <person name="Yoshinaga Y."/>
            <person name="Zane M."/>
            <person name="Rokhsar D."/>
            <person name="Grimwood J."/>
            <person name="Schmutz J."/>
            <person name="Juenger T."/>
        </authorList>
    </citation>
    <scope>NUCLEOTIDE SEQUENCE [LARGE SCALE GENOMIC DNA]</scope>
    <source>
        <strain evidence="15">cv. HAL2</strain>
    </source>
</reference>
<evidence type="ECO:0000256" key="10">
    <source>
        <dbReference type="ARBA" id="ARBA00023242"/>
    </source>
</evidence>
<keyword evidence="4 12" id="KW-1133">Transmembrane helix</keyword>